<feature type="region of interest" description="Disordered" evidence="2">
    <location>
        <begin position="541"/>
        <end position="602"/>
    </location>
</feature>
<evidence type="ECO:0000313" key="3">
    <source>
        <dbReference type="EMBL" id="KAL5109389.1"/>
    </source>
</evidence>
<protein>
    <recommendedName>
        <fullName evidence="5">Oral-facial-digital syndrome 1 protein</fullName>
    </recommendedName>
</protein>
<dbReference type="Proteomes" id="UP001651158">
    <property type="component" value="Unassembled WGS sequence"/>
</dbReference>
<feature type="region of interest" description="Disordered" evidence="2">
    <location>
        <begin position="635"/>
        <end position="699"/>
    </location>
</feature>
<feature type="coiled-coil region" evidence="1">
    <location>
        <begin position="422"/>
        <end position="449"/>
    </location>
</feature>
<organism evidence="3 4">
    <name type="scientific">Taenia crassiceps</name>
    <dbReference type="NCBI Taxonomy" id="6207"/>
    <lineage>
        <taxon>Eukaryota</taxon>
        <taxon>Metazoa</taxon>
        <taxon>Spiralia</taxon>
        <taxon>Lophotrochozoa</taxon>
        <taxon>Platyhelminthes</taxon>
        <taxon>Cestoda</taxon>
        <taxon>Eucestoda</taxon>
        <taxon>Cyclophyllidea</taxon>
        <taxon>Taeniidae</taxon>
        <taxon>Taenia</taxon>
    </lineage>
</organism>
<name>A0ABR4QIV5_9CEST</name>
<evidence type="ECO:0008006" key="5">
    <source>
        <dbReference type="Google" id="ProtNLM"/>
    </source>
</evidence>
<evidence type="ECO:0000256" key="2">
    <source>
        <dbReference type="SAM" id="MobiDB-lite"/>
    </source>
</evidence>
<feature type="region of interest" description="Disordered" evidence="2">
    <location>
        <begin position="724"/>
        <end position="796"/>
    </location>
</feature>
<proteinExistence type="predicted"/>
<feature type="compositionally biased region" description="Polar residues" evidence="2">
    <location>
        <begin position="571"/>
        <end position="583"/>
    </location>
</feature>
<feature type="coiled-coil region" evidence="1">
    <location>
        <begin position="108"/>
        <end position="171"/>
    </location>
</feature>
<accession>A0ABR4QIV5</accession>
<feature type="compositionally biased region" description="Polar residues" evidence="2">
    <location>
        <begin position="541"/>
        <end position="556"/>
    </location>
</feature>
<feature type="compositionally biased region" description="Basic and acidic residues" evidence="2">
    <location>
        <begin position="724"/>
        <end position="733"/>
    </location>
</feature>
<comment type="caution">
    <text evidence="3">The sequence shown here is derived from an EMBL/GenBank/DDBJ whole genome shotgun (WGS) entry which is preliminary data.</text>
</comment>
<feature type="compositionally biased region" description="Polar residues" evidence="2">
    <location>
        <begin position="592"/>
        <end position="602"/>
    </location>
</feature>
<feature type="compositionally biased region" description="Basic and acidic residues" evidence="2">
    <location>
        <begin position="665"/>
        <end position="683"/>
    </location>
</feature>
<keyword evidence="4" id="KW-1185">Reference proteome</keyword>
<reference evidence="3 4" key="1">
    <citation type="journal article" date="2022" name="Front. Cell. Infect. Microbiol.">
        <title>The Genomes of Two Strains of Taenia crassiceps the Animal Model for the Study of Human Cysticercosis.</title>
        <authorList>
            <person name="Bobes R.J."/>
            <person name="Estrada K."/>
            <person name="Rios-Valencia D.G."/>
            <person name="Calderon-Gallegos A."/>
            <person name="de la Torre P."/>
            <person name="Carrero J.C."/>
            <person name="Sanchez-Flores A."/>
            <person name="Laclette J.P."/>
        </authorList>
    </citation>
    <scope>NUCLEOTIDE SEQUENCE [LARGE SCALE GENOMIC DNA]</scope>
    <source>
        <strain evidence="3">WFUcys</strain>
    </source>
</reference>
<gene>
    <name evidence="3" type="ORF">TcWFU_008926</name>
</gene>
<dbReference type="EMBL" id="JAKROA010000003">
    <property type="protein sequence ID" value="KAL5109389.1"/>
    <property type="molecule type" value="Genomic_DNA"/>
</dbReference>
<evidence type="ECO:0000256" key="1">
    <source>
        <dbReference type="SAM" id="Coils"/>
    </source>
</evidence>
<feature type="compositionally biased region" description="Polar residues" evidence="2">
    <location>
        <begin position="758"/>
        <end position="767"/>
    </location>
</feature>
<evidence type="ECO:0000313" key="4">
    <source>
        <dbReference type="Proteomes" id="UP001651158"/>
    </source>
</evidence>
<feature type="coiled-coil region" evidence="1">
    <location>
        <begin position="276"/>
        <end position="366"/>
    </location>
</feature>
<keyword evidence="1" id="KW-0175">Coiled coil</keyword>
<sequence length="796" mass="89869">MALQSEDKCIQVGLEHNVFLYESQLEKIDAKYNAQRNLDVEQVRRNFEGRISHLRVEIEEEIYSDYCKKLEAFKRNTLSEMRNEIDLSANAKVKEKQLQLEEVYAIRKAALDEREKHLNEVMAKLRETNERTGLFQRQTLAAEMETCRIQAQKVRQVEADLERQRKELRDDFCRRRAQLQTEEQELLARKQEFDNIIKQEVERLRKTDEVELLTKRKELELAETRLTIEKNALEAQKDHILALQEEVSQKSALFSQMEMTDYKTLQLKLSASANEINTLKESLGQALKEIEGLRQDAVTAASKRNLLVATRQENESLRAALEQERTNNNKERINLNVKIEELRDDKSRLEERVRLQESEVSRLRGRLVDQRRTRPLDSHVFPATAMSASTVLLGVKGEFCSESQTPAVSTKTVSTVASSATVETARERLKALEQESVKLEQAIGRWREEISNVPPIPKATTEAVAKLVQPNVSTLLRSGLSTAYLNSFRTASSIPSLGQFPPSWPVPFMRSMASAIEAARDGTCGETPEPVNIHQHFGREASTSVQQPQMLQTSGEKNPLQEGTIPRATTPVATTPSVDNPMNCQKERKSSANHGSDTPLMITSQGIDQGIERSEVVHSAGSDGQTSCQSAEQTHKTCGCTSDSSEHSISDPLTDDVDDDCSNGSRDKQVDTDRISEEAEKRFVGVSPHGSQKEEEEKTRFDLSLSLGIDPMILKYIEAPQEQRPAKELEVKPTRPIVTENQGPDATKTRPSFGDFLSAQQFDSDLSSTERKFGDISTGEPIEEKSEEYNTSDNFW</sequence>